<feature type="domain" description="GBF-interacting protein 1 N-terminal" evidence="2">
    <location>
        <begin position="9"/>
        <end position="54"/>
    </location>
</feature>
<organism evidence="3 4">
    <name type="scientific">Stephania yunnanensis</name>
    <dbReference type="NCBI Taxonomy" id="152371"/>
    <lineage>
        <taxon>Eukaryota</taxon>
        <taxon>Viridiplantae</taxon>
        <taxon>Streptophyta</taxon>
        <taxon>Embryophyta</taxon>
        <taxon>Tracheophyta</taxon>
        <taxon>Spermatophyta</taxon>
        <taxon>Magnoliopsida</taxon>
        <taxon>Ranunculales</taxon>
        <taxon>Menispermaceae</taxon>
        <taxon>Menispermoideae</taxon>
        <taxon>Cissampelideae</taxon>
        <taxon>Stephania</taxon>
    </lineage>
</organism>
<evidence type="ECO:0000313" key="4">
    <source>
        <dbReference type="Proteomes" id="UP001420932"/>
    </source>
</evidence>
<comment type="caution">
    <text evidence="3">The sequence shown here is derived from an EMBL/GenBank/DDBJ whole genome shotgun (WGS) entry which is preliminary data.</text>
</comment>
<reference evidence="3 4" key="1">
    <citation type="submission" date="2024-01" db="EMBL/GenBank/DDBJ databases">
        <title>Genome assemblies of Stephania.</title>
        <authorList>
            <person name="Yang L."/>
        </authorList>
    </citation>
    <scope>NUCLEOTIDE SEQUENCE [LARGE SCALE GENOMIC DNA]</scope>
    <source>
        <strain evidence="3">YNDBR</strain>
        <tissue evidence="3">Leaf</tissue>
    </source>
</reference>
<evidence type="ECO:0000259" key="2">
    <source>
        <dbReference type="Pfam" id="PF06972"/>
    </source>
</evidence>
<dbReference type="SUPFAM" id="SSF46934">
    <property type="entry name" value="UBA-like"/>
    <property type="match status" value="1"/>
</dbReference>
<sequence length="799" mass="85186">MSSLSRVSIPNSIRKTIQNIKEITGNHSDDEIYAMLRECSMDPNDTAHNLLSQEAGDGGTSIVGKPNGVHPIKEKNSMLSSLSAYEETKGKEEALTPSSLSVNGPTNVACEDSGHRLVSTLPAERGSSIHEGILAAGINKLGNMLPLLFGACNSFCVISIPPGWGTHISNSLFVPSTISGIYSSSTDSKLVPSLDSLGPSAANINKGEVGTQSIVDSNAPEVHESGSLAPQELSNLNRKKKIASCNLTNTELPLATNGKAAAGTDCRFMKGKMPSECKVVEKDILSEPSQTLLPSAHRNSSSRPSSNYGSPTQTQQLIGSQKARGSSKEQEPKPTASNHILPYGTVGTSETVAPVAVESIDWLEYTKNASTSAEAPMNLKKVEELHFSKAERSGLSFGSFGAYFELCTNYTGGSDGDRNSTGLSEGLQEKENAVEETSSSNQTASPTVQEGDYSDHHESPKYGSDRFSPEDLENDESLNTVPEHDHNKLNRVLPPDGPQYSVVQTAPSHANFGSMPPVLGNQHAPIDISETLARDDSHHPNFANGNSMVLSNASPTSHVPQTVGIMQSPVSMSQQSGPIFQQPAGFISHYPPNYLPYNQFYSPLFLPSPIIHHFLSNTSFPQQLPAANVYPAPLGTTATGVEFPAPQCKPGTNLGNSMPANFGHYNALSSGYSTINTAITNLNGDEELMTSQFKENNVYANGHQTEGSTMWIPTPGREIPGLPAGSFYNLPPQGQHVAFVPTQPGHGVFAGLYPAQSVAAASIHPFPQPSQTMASPLLEMVGSPPSLYQQPQLAQINWN</sequence>
<keyword evidence="4" id="KW-1185">Reference proteome</keyword>
<name>A0AAP0ELN6_9MAGN</name>
<dbReference type="GO" id="GO:0051082">
    <property type="term" value="F:unfolded protein binding"/>
    <property type="evidence" value="ECO:0007669"/>
    <property type="project" value="TreeGrafter"/>
</dbReference>
<dbReference type="AlphaFoldDB" id="A0AAP0ELN6"/>
<dbReference type="InterPro" id="IPR009719">
    <property type="entry name" value="GIP1_N"/>
</dbReference>
<evidence type="ECO:0000256" key="1">
    <source>
        <dbReference type="SAM" id="MobiDB-lite"/>
    </source>
</evidence>
<dbReference type="InterPro" id="IPR009060">
    <property type="entry name" value="UBA-like_sf"/>
</dbReference>
<dbReference type="Proteomes" id="UP001420932">
    <property type="component" value="Unassembled WGS sequence"/>
</dbReference>
<feature type="compositionally biased region" description="Basic and acidic residues" evidence="1">
    <location>
        <begin position="453"/>
        <end position="469"/>
    </location>
</feature>
<feature type="compositionally biased region" description="Polar residues" evidence="1">
    <location>
        <begin position="435"/>
        <end position="448"/>
    </location>
</feature>
<evidence type="ECO:0000313" key="3">
    <source>
        <dbReference type="EMBL" id="KAK9091823.1"/>
    </source>
</evidence>
<feature type="region of interest" description="Disordered" evidence="1">
    <location>
        <begin position="417"/>
        <end position="496"/>
    </location>
</feature>
<dbReference type="InterPro" id="IPR044277">
    <property type="entry name" value="GIP1"/>
</dbReference>
<protein>
    <recommendedName>
        <fullName evidence="2">GBF-interacting protein 1 N-terminal domain-containing protein</fullName>
    </recommendedName>
</protein>
<feature type="compositionally biased region" description="Low complexity" evidence="1">
    <location>
        <begin position="294"/>
        <end position="311"/>
    </location>
</feature>
<proteinExistence type="predicted"/>
<gene>
    <name evidence="3" type="ORF">Syun_026734</name>
</gene>
<dbReference type="Pfam" id="PF06972">
    <property type="entry name" value="GIP1_N"/>
    <property type="match status" value="1"/>
</dbReference>
<dbReference type="PANTHER" id="PTHR46775">
    <property type="entry name" value="FLOCCULATION PROTEIN (DUF1296)"/>
    <property type="match status" value="1"/>
</dbReference>
<accession>A0AAP0ELN6</accession>
<feature type="region of interest" description="Disordered" evidence="1">
    <location>
        <begin position="288"/>
        <end position="342"/>
    </location>
</feature>
<dbReference type="PANTHER" id="PTHR46775:SF1">
    <property type="entry name" value="FLOCCULATION PROTEIN (DUF1296)"/>
    <property type="match status" value="1"/>
</dbReference>
<dbReference type="EMBL" id="JBBNAF010000012">
    <property type="protein sequence ID" value="KAK9091823.1"/>
    <property type="molecule type" value="Genomic_DNA"/>
</dbReference>